<reference evidence="3" key="1">
    <citation type="journal article" date="2010" name="Nat. Biotechnol.">
        <title>Draft genome sequence of the oilseed species Ricinus communis.</title>
        <authorList>
            <person name="Chan A.P."/>
            <person name="Crabtree J."/>
            <person name="Zhao Q."/>
            <person name="Lorenzi H."/>
            <person name="Orvis J."/>
            <person name="Puiu D."/>
            <person name="Melake-Berhan A."/>
            <person name="Jones K.M."/>
            <person name="Redman J."/>
            <person name="Chen G."/>
            <person name="Cahoon E.B."/>
            <person name="Gedil M."/>
            <person name="Stanke M."/>
            <person name="Haas B.J."/>
            <person name="Wortman J.R."/>
            <person name="Fraser-Liggett C.M."/>
            <person name="Ravel J."/>
            <person name="Rabinowicz P.D."/>
        </authorList>
    </citation>
    <scope>NUCLEOTIDE SEQUENCE [LARGE SCALE GENOMIC DNA]</scope>
    <source>
        <strain evidence="3">cv. Hale</strain>
    </source>
</reference>
<evidence type="ECO:0000313" key="3">
    <source>
        <dbReference type="Proteomes" id="UP000008311"/>
    </source>
</evidence>
<name>B9TAZ5_RICCO</name>
<keyword evidence="3" id="KW-1185">Reference proteome</keyword>
<dbReference type="EMBL" id="EQ976072">
    <property type="protein sequence ID" value="EEF26969.1"/>
    <property type="molecule type" value="Genomic_DNA"/>
</dbReference>
<dbReference type="InterPro" id="IPR049945">
    <property type="entry name" value="AAA_22"/>
</dbReference>
<dbReference type="Proteomes" id="UP000008311">
    <property type="component" value="Unassembled WGS sequence"/>
</dbReference>
<feature type="domain" description="ORC1/DEAH AAA+ ATPase" evidence="1">
    <location>
        <begin position="49"/>
        <end position="172"/>
    </location>
</feature>
<evidence type="ECO:0000259" key="1">
    <source>
        <dbReference type="Pfam" id="PF13401"/>
    </source>
</evidence>
<gene>
    <name evidence="2" type="ORF">RCOM_0358960</name>
</gene>
<dbReference type="eggNOG" id="ENOG502STN4">
    <property type="taxonomic scope" value="Eukaryota"/>
</dbReference>
<accession>B9TAZ5</accession>
<proteinExistence type="predicted"/>
<evidence type="ECO:0000313" key="2">
    <source>
        <dbReference type="EMBL" id="EEF26969.1"/>
    </source>
</evidence>
<dbReference type="Pfam" id="PF13401">
    <property type="entry name" value="AAA_22"/>
    <property type="match status" value="1"/>
</dbReference>
<dbReference type="InParanoid" id="B9TAZ5"/>
<dbReference type="GO" id="GO:0016887">
    <property type="term" value="F:ATP hydrolysis activity"/>
    <property type="evidence" value="ECO:0007669"/>
    <property type="project" value="InterPro"/>
</dbReference>
<protein>
    <recommendedName>
        <fullName evidence="1">ORC1/DEAH AAA+ ATPase domain-containing protein</fullName>
    </recommendedName>
</protein>
<sequence>MRDEALNERREEIGLLHPLMTEDVLLPTKPINELFLAIRRVVAMRETGCCFTGPSGVGKSSALEVVEAMLRIKMPKLCVVQHDTHSQQMPSIRAFFKQFLVSIKHTQLKGETFDLRQRLVNWLVDEARLSGLNMVVIFIDEAQIMTIQDFNFLKDVFNDLSRDGVQLITILMAQSPDFDGVIDTLKHERRLDLIGRFAMRILPFRAYNCAEDLKLILDGIDMAVFPEGSGITWTEFYFPNAFGAGFRLVAQLDAFMGAITASAPKTKPTHFDFPARQAFVAIRTFMLDNAGADCAGMKVPEDAWRKAVC</sequence>
<dbReference type="AlphaFoldDB" id="B9TAZ5"/>
<dbReference type="SUPFAM" id="SSF52540">
    <property type="entry name" value="P-loop containing nucleoside triphosphate hydrolases"/>
    <property type="match status" value="1"/>
</dbReference>
<organism evidence="2 3">
    <name type="scientific">Ricinus communis</name>
    <name type="common">Castor bean</name>
    <dbReference type="NCBI Taxonomy" id="3988"/>
    <lineage>
        <taxon>Eukaryota</taxon>
        <taxon>Viridiplantae</taxon>
        <taxon>Streptophyta</taxon>
        <taxon>Embryophyta</taxon>
        <taxon>Tracheophyta</taxon>
        <taxon>Spermatophyta</taxon>
        <taxon>Magnoliopsida</taxon>
        <taxon>eudicotyledons</taxon>
        <taxon>Gunneridae</taxon>
        <taxon>Pentapetalae</taxon>
        <taxon>rosids</taxon>
        <taxon>fabids</taxon>
        <taxon>Malpighiales</taxon>
        <taxon>Euphorbiaceae</taxon>
        <taxon>Acalyphoideae</taxon>
        <taxon>Acalypheae</taxon>
        <taxon>Ricinus</taxon>
    </lineage>
</organism>
<dbReference type="Gene3D" id="3.40.50.300">
    <property type="entry name" value="P-loop containing nucleotide triphosphate hydrolases"/>
    <property type="match status" value="1"/>
</dbReference>
<dbReference type="InterPro" id="IPR027417">
    <property type="entry name" value="P-loop_NTPase"/>
</dbReference>